<keyword evidence="2" id="KW-1185">Reference proteome</keyword>
<proteinExistence type="predicted"/>
<name>A0A9W7FNM7_9STRA</name>
<organism evidence="1 2">
    <name type="scientific">Triparma verrucosa</name>
    <dbReference type="NCBI Taxonomy" id="1606542"/>
    <lineage>
        <taxon>Eukaryota</taxon>
        <taxon>Sar</taxon>
        <taxon>Stramenopiles</taxon>
        <taxon>Ochrophyta</taxon>
        <taxon>Bolidophyceae</taxon>
        <taxon>Parmales</taxon>
        <taxon>Triparmaceae</taxon>
        <taxon>Triparma</taxon>
    </lineage>
</organism>
<protein>
    <submittedName>
        <fullName evidence="1">Uncharacterized protein</fullName>
    </submittedName>
</protein>
<comment type="caution">
    <text evidence="1">The sequence shown here is derived from an EMBL/GenBank/DDBJ whole genome shotgun (WGS) entry which is preliminary data.</text>
</comment>
<dbReference type="EMBL" id="BRXX01000541">
    <property type="protein sequence ID" value="GMI16027.1"/>
    <property type="molecule type" value="Genomic_DNA"/>
</dbReference>
<reference evidence="2" key="1">
    <citation type="journal article" date="2023" name="Commun. Biol.">
        <title>Genome analysis of Parmales, the sister group of diatoms, reveals the evolutionary specialization of diatoms from phago-mixotrophs to photoautotrophs.</title>
        <authorList>
            <person name="Ban H."/>
            <person name="Sato S."/>
            <person name="Yoshikawa S."/>
            <person name="Yamada K."/>
            <person name="Nakamura Y."/>
            <person name="Ichinomiya M."/>
            <person name="Sato N."/>
            <person name="Blanc-Mathieu R."/>
            <person name="Endo H."/>
            <person name="Kuwata A."/>
            <person name="Ogata H."/>
        </authorList>
    </citation>
    <scope>NUCLEOTIDE SEQUENCE [LARGE SCALE GENOMIC DNA]</scope>
    <source>
        <strain evidence="2">NIES 3699</strain>
    </source>
</reference>
<sequence length="73" mass="7782">MKLQVLDLKSEFGPERKAKGPITTLSFNAIQPLVSSMFSGNKGLPSLEVVNLRLQNGSAALTMIVGINHGTKS</sequence>
<evidence type="ECO:0000313" key="1">
    <source>
        <dbReference type="EMBL" id="GMI16027.1"/>
    </source>
</evidence>
<dbReference type="Proteomes" id="UP001165160">
    <property type="component" value="Unassembled WGS sequence"/>
</dbReference>
<dbReference type="AlphaFoldDB" id="A0A9W7FNM7"/>
<accession>A0A9W7FNM7</accession>
<evidence type="ECO:0000313" key="2">
    <source>
        <dbReference type="Proteomes" id="UP001165160"/>
    </source>
</evidence>
<gene>
    <name evidence="1" type="ORF">TrVE_jg974</name>
</gene>